<gene>
    <name evidence="2" type="ORF">B0T11DRAFT_331532</name>
</gene>
<keyword evidence="1" id="KW-0812">Transmembrane</keyword>
<keyword evidence="1" id="KW-1133">Transmembrane helix</keyword>
<dbReference type="Proteomes" id="UP000813385">
    <property type="component" value="Unassembled WGS sequence"/>
</dbReference>
<comment type="caution">
    <text evidence="2">The sequence shown here is derived from an EMBL/GenBank/DDBJ whole genome shotgun (WGS) entry which is preliminary data.</text>
</comment>
<sequence>MNGCLEPGTSASTAVGFYDEWALKSNPDKIEALHNIIVKNSDCRPQLCKNLIFPCNADFAGIGVMVSFGIQIPIATSFAIYALYRIFKTKTLGTAWVSFRSTFHTFFISSIFFNVAIALSATSAIAIEKRTEHTAVFTTLGFLVSLASTQALWSLFRLYNGTTKEESNTARVPAATSRWTIFFTNTHLIQLCLGLLWIVMLVLCAVIVKVDWNTNFEVFCFHRLKGRPIATGLLYAPMGLAFLVLVNAVLKKVFPGDQNSEWKPWAWVDPTTVFLGLIFMWLAFGVLWMIRTQLGTVAGDTYQDNDWGFGQVAAVAAWLPTVVEMVRDTYHKLQAAKVTEQAKAGGQDAGDVGRVQV</sequence>
<feature type="transmembrane region" description="Helical" evidence="1">
    <location>
        <begin position="104"/>
        <end position="127"/>
    </location>
</feature>
<evidence type="ECO:0000256" key="1">
    <source>
        <dbReference type="SAM" id="Phobius"/>
    </source>
</evidence>
<evidence type="ECO:0000313" key="2">
    <source>
        <dbReference type="EMBL" id="KAH7353609.1"/>
    </source>
</evidence>
<feature type="transmembrane region" description="Helical" evidence="1">
    <location>
        <begin position="134"/>
        <end position="156"/>
    </location>
</feature>
<dbReference type="EMBL" id="JAGPXD010000005">
    <property type="protein sequence ID" value="KAH7353609.1"/>
    <property type="molecule type" value="Genomic_DNA"/>
</dbReference>
<name>A0A8K0TDX3_9PEZI</name>
<feature type="transmembrane region" description="Helical" evidence="1">
    <location>
        <begin position="59"/>
        <end position="84"/>
    </location>
</feature>
<keyword evidence="1" id="KW-0472">Membrane</keyword>
<evidence type="ECO:0000313" key="3">
    <source>
        <dbReference type="Proteomes" id="UP000813385"/>
    </source>
</evidence>
<keyword evidence="3" id="KW-1185">Reference proteome</keyword>
<feature type="transmembrane region" description="Helical" evidence="1">
    <location>
        <begin position="188"/>
        <end position="208"/>
    </location>
</feature>
<dbReference type="OrthoDB" id="4582561at2759"/>
<dbReference type="AlphaFoldDB" id="A0A8K0TDX3"/>
<organism evidence="2 3">
    <name type="scientific">Plectosphaerella cucumerina</name>
    <dbReference type="NCBI Taxonomy" id="40658"/>
    <lineage>
        <taxon>Eukaryota</taxon>
        <taxon>Fungi</taxon>
        <taxon>Dikarya</taxon>
        <taxon>Ascomycota</taxon>
        <taxon>Pezizomycotina</taxon>
        <taxon>Sordariomycetes</taxon>
        <taxon>Hypocreomycetidae</taxon>
        <taxon>Glomerellales</taxon>
        <taxon>Plectosphaerellaceae</taxon>
        <taxon>Plectosphaerella</taxon>
    </lineage>
</organism>
<protein>
    <submittedName>
        <fullName evidence="2">Uncharacterized protein</fullName>
    </submittedName>
</protein>
<proteinExistence type="predicted"/>
<reference evidence="2" key="1">
    <citation type="journal article" date="2021" name="Nat. Commun.">
        <title>Genetic determinants of endophytism in the Arabidopsis root mycobiome.</title>
        <authorList>
            <person name="Mesny F."/>
            <person name="Miyauchi S."/>
            <person name="Thiergart T."/>
            <person name="Pickel B."/>
            <person name="Atanasova L."/>
            <person name="Karlsson M."/>
            <person name="Huettel B."/>
            <person name="Barry K.W."/>
            <person name="Haridas S."/>
            <person name="Chen C."/>
            <person name="Bauer D."/>
            <person name="Andreopoulos W."/>
            <person name="Pangilinan J."/>
            <person name="LaButti K."/>
            <person name="Riley R."/>
            <person name="Lipzen A."/>
            <person name="Clum A."/>
            <person name="Drula E."/>
            <person name="Henrissat B."/>
            <person name="Kohler A."/>
            <person name="Grigoriev I.V."/>
            <person name="Martin F.M."/>
            <person name="Hacquard S."/>
        </authorList>
    </citation>
    <scope>NUCLEOTIDE SEQUENCE</scope>
    <source>
        <strain evidence="2">MPI-CAGE-AT-0016</strain>
    </source>
</reference>
<feature type="transmembrane region" description="Helical" evidence="1">
    <location>
        <begin position="270"/>
        <end position="290"/>
    </location>
</feature>
<accession>A0A8K0TDX3</accession>
<feature type="transmembrane region" description="Helical" evidence="1">
    <location>
        <begin position="229"/>
        <end position="250"/>
    </location>
</feature>